<organism evidence="2 3">
    <name type="scientific">Babjeviella inositovora NRRL Y-12698</name>
    <dbReference type="NCBI Taxonomy" id="984486"/>
    <lineage>
        <taxon>Eukaryota</taxon>
        <taxon>Fungi</taxon>
        <taxon>Dikarya</taxon>
        <taxon>Ascomycota</taxon>
        <taxon>Saccharomycotina</taxon>
        <taxon>Pichiomycetes</taxon>
        <taxon>Serinales incertae sedis</taxon>
        <taxon>Babjeviella</taxon>
    </lineage>
</organism>
<evidence type="ECO:0000256" key="1">
    <source>
        <dbReference type="SAM" id="Phobius"/>
    </source>
</evidence>
<feature type="transmembrane region" description="Helical" evidence="1">
    <location>
        <begin position="12"/>
        <end position="31"/>
    </location>
</feature>
<protein>
    <submittedName>
        <fullName evidence="2">Uncharacterized protein</fullName>
    </submittedName>
</protein>
<gene>
    <name evidence="2" type="ORF">BABINDRAFT_159076</name>
</gene>
<keyword evidence="1" id="KW-0812">Transmembrane</keyword>
<accession>A0A1E3QXV0</accession>
<dbReference type="RefSeq" id="XP_018987828.1">
    <property type="nucleotide sequence ID" value="XM_019127449.1"/>
</dbReference>
<dbReference type="Proteomes" id="UP000094336">
    <property type="component" value="Unassembled WGS sequence"/>
</dbReference>
<evidence type="ECO:0000313" key="3">
    <source>
        <dbReference type="Proteomes" id="UP000094336"/>
    </source>
</evidence>
<name>A0A1E3QXV0_9ASCO</name>
<dbReference type="AlphaFoldDB" id="A0A1E3QXV0"/>
<keyword evidence="1" id="KW-0472">Membrane</keyword>
<sequence length="57" mass="6651">MRNIWKLSGKAGAFVFFSMGVIPTLTCYYMYKTENAIDFRGAKRTESLIKDYVPEKY</sequence>
<reference evidence="3" key="1">
    <citation type="submission" date="2016-05" db="EMBL/GenBank/DDBJ databases">
        <title>Comparative genomics of biotechnologically important yeasts.</title>
        <authorList>
            <consortium name="DOE Joint Genome Institute"/>
            <person name="Riley R."/>
            <person name="Haridas S."/>
            <person name="Wolfe K.H."/>
            <person name="Lopes M.R."/>
            <person name="Hittinger C.T."/>
            <person name="Goker M."/>
            <person name="Salamov A."/>
            <person name="Wisecaver J."/>
            <person name="Long T.M."/>
            <person name="Aerts A.L."/>
            <person name="Barry K."/>
            <person name="Choi C."/>
            <person name="Clum A."/>
            <person name="Coughlan A.Y."/>
            <person name="Deshpande S."/>
            <person name="Douglass A.P."/>
            <person name="Hanson S.J."/>
            <person name="Klenk H.-P."/>
            <person name="Labutti K."/>
            <person name="Lapidus A."/>
            <person name="Lindquist E."/>
            <person name="Lipzen A."/>
            <person name="Meier-Kolthoff J.P."/>
            <person name="Ohm R.A."/>
            <person name="Otillar R.P."/>
            <person name="Pangilinan J."/>
            <person name="Peng Y."/>
            <person name="Rokas A."/>
            <person name="Rosa C.A."/>
            <person name="Scheuner C."/>
            <person name="Sibirny A.A."/>
            <person name="Slot J.C."/>
            <person name="Stielow J.B."/>
            <person name="Sun H."/>
            <person name="Kurtzman C.P."/>
            <person name="Blackwell M."/>
            <person name="Grigoriev I.V."/>
            <person name="Jeffries T.W."/>
        </authorList>
    </citation>
    <scope>NUCLEOTIDE SEQUENCE [LARGE SCALE GENOMIC DNA]</scope>
    <source>
        <strain evidence="3">NRRL Y-12698</strain>
    </source>
</reference>
<keyword evidence="3" id="KW-1185">Reference proteome</keyword>
<dbReference type="GeneID" id="30145302"/>
<proteinExistence type="predicted"/>
<dbReference type="EMBL" id="KV454426">
    <property type="protein sequence ID" value="ODQ82500.1"/>
    <property type="molecule type" value="Genomic_DNA"/>
</dbReference>
<evidence type="ECO:0000313" key="2">
    <source>
        <dbReference type="EMBL" id="ODQ82500.1"/>
    </source>
</evidence>
<keyword evidence="1" id="KW-1133">Transmembrane helix</keyword>